<evidence type="ECO:0000256" key="3">
    <source>
        <dbReference type="ARBA" id="ARBA00023163"/>
    </source>
</evidence>
<dbReference type="InterPro" id="IPR028082">
    <property type="entry name" value="Peripla_BP_I"/>
</dbReference>
<dbReference type="Gene3D" id="3.40.50.2300">
    <property type="match status" value="2"/>
</dbReference>
<dbReference type="Gene3D" id="1.10.260.40">
    <property type="entry name" value="lambda repressor-like DNA-binding domains"/>
    <property type="match status" value="1"/>
</dbReference>
<protein>
    <submittedName>
        <fullName evidence="5">LacI family DNA-binding transcriptional regulator</fullName>
    </submittedName>
</protein>
<evidence type="ECO:0000256" key="1">
    <source>
        <dbReference type="ARBA" id="ARBA00023015"/>
    </source>
</evidence>
<gene>
    <name evidence="5" type="ORF">GCM10009627_28230</name>
</gene>
<proteinExistence type="predicted"/>
<dbReference type="PANTHER" id="PTHR30146">
    <property type="entry name" value="LACI-RELATED TRANSCRIPTIONAL REPRESSOR"/>
    <property type="match status" value="1"/>
</dbReference>
<dbReference type="PRINTS" id="PR00036">
    <property type="entry name" value="HTHLACI"/>
</dbReference>
<dbReference type="PANTHER" id="PTHR30146:SF109">
    <property type="entry name" value="HTH-TYPE TRANSCRIPTIONAL REGULATOR GALS"/>
    <property type="match status" value="1"/>
</dbReference>
<reference evidence="5 6" key="1">
    <citation type="journal article" date="2019" name="Int. J. Syst. Evol. Microbiol.">
        <title>The Global Catalogue of Microorganisms (GCM) 10K type strain sequencing project: providing services to taxonomists for standard genome sequencing and annotation.</title>
        <authorList>
            <consortium name="The Broad Institute Genomics Platform"/>
            <consortium name="The Broad Institute Genome Sequencing Center for Infectious Disease"/>
            <person name="Wu L."/>
            <person name="Ma J."/>
        </authorList>
    </citation>
    <scope>NUCLEOTIDE SEQUENCE [LARGE SCALE GENOMIC DNA]</scope>
    <source>
        <strain evidence="5 6">JCM 12140</strain>
    </source>
</reference>
<sequence length="370" mass="38519">MSIDFDNDFGAWRSAAQRPGAGYGVDVDAIARPAPLRGRTTISDVARAAGVSVPTVSKVINGRDGVAAATSQRVLAVIESLGYESSLVARSLRRSRTDVIGILVTEFEPFSTELLTGISSAADGTGYELLAYAGLVSGEARPGWERRSLSRLAGTLIDGAIVVTPTTLMASTPIPVVSIDPHTGPEGHAAIDSDNVGGARAATEHLIALGHRRIAHIRGRADLASAELRELGYRRSLEAAGIPFDPDLVRVGDYQTAATAEVARELLSRHDRPTAVFAANDSSAIGVLQVAGELGLRVPQDLSVVGFDDVPQAANATPPLTTVAQPLHDLGAEALRMLLELLGGRDVPAHVQLPASLVVRASTAPPPPGS</sequence>
<dbReference type="InterPro" id="IPR046335">
    <property type="entry name" value="LacI/GalR-like_sensor"/>
</dbReference>
<dbReference type="InterPro" id="IPR010982">
    <property type="entry name" value="Lambda_DNA-bd_dom_sf"/>
</dbReference>
<evidence type="ECO:0000256" key="2">
    <source>
        <dbReference type="ARBA" id="ARBA00023125"/>
    </source>
</evidence>
<dbReference type="SUPFAM" id="SSF47413">
    <property type="entry name" value="lambda repressor-like DNA-binding domains"/>
    <property type="match status" value="1"/>
</dbReference>
<dbReference type="Proteomes" id="UP001501742">
    <property type="component" value="Unassembled WGS sequence"/>
</dbReference>
<dbReference type="Pfam" id="PF13377">
    <property type="entry name" value="Peripla_BP_3"/>
    <property type="match status" value="1"/>
</dbReference>
<dbReference type="SMART" id="SM00354">
    <property type="entry name" value="HTH_LACI"/>
    <property type="match status" value="1"/>
</dbReference>
<keyword evidence="3" id="KW-0804">Transcription</keyword>
<organism evidence="5 6">
    <name type="scientific">Curtobacterium herbarum</name>
    <dbReference type="NCBI Taxonomy" id="150122"/>
    <lineage>
        <taxon>Bacteria</taxon>
        <taxon>Bacillati</taxon>
        <taxon>Actinomycetota</taxon>
        <taxon>Actinomycetes</taxon>
        <taxon>Micrococcales</taxon>
        <taxon>Microbacteriaceae</taxon>
        <taxon>Curtobacterium</taxon>
    </lineage>
</organism>
<dbReference type="SUPFAM" id="SSF53822">
    <property type="entry name" value="Periplasmic binding protein-like I"/>
    <property type="match status" value="1"/>
</dbReference>
<dbReference type="PROSITE" id="PS50932">
    <property type="entry name" value="HTH_LACI_2"/>
    <property type="match status" value="1"/>
</dbReference>
<keyword evidence="1" id="KW-0805">Transcription regulation</keyword>
<dbReference type="CDD" id="cd06267">
    <property type="entry name" value="PBP1_LacI_sugar_binding-like"/>
    <property type="match status" value="1"/>
</dbReference>
<comment type="caution">
    <text evidence="5">The sequence shown here is derived from an EMBL/GenBank/DDBJ whole genome shotgun (WGS) entry which is preliminary data.</text>
</comment>
<evidence type="ECO:0000313" key="6">
    <source>
        <dbReference type="Proteomes" id="UP001501742"/>
    </source>
</evidence>
<feature type="domain" description="HTH lacI-type" evidence="4">
    <location>
        <begin position="40"/>
        <end position="94"/>
    </location>
</feature>
<evidence type="ECO:0000259" key="4">
    <source>
        <dbReference type="PROSITE" id="PS50932"/>
    </source>
</evidence>
<keyword evidence="6" id="KW-1185">Reference proteome</keyword>
<evidence type="ECO:0000313" key="5">
    <source>
        <dbReference type="EMBL" id="GAA1494477.1"/>
    </source>
</evidence>
<dbReference type="CDD" id="cd01392">
    <property type="entry name" value="HTH_LacI"/>
    <property type="match status" value="1"/>
</dbReference>
<dbReference type="Pfam" id="PF00356">
    <property type="entry name" value="LacI"/>
    <property type="match status" value="1"/>
</dbReference>
<dbReference type="InterPro" id="IPR000843">
    <property type="entry name" value="HTH_LacI"/>
</dbReference>
<keyword evidence="2 5" id="KW-0238">DNA-binding</keyword>
<dbReference type="EMBL" id="BAAAJX010000016">
    <property type="protein sequence ID" value="GAA1494477.1"/>
    <property type="molecule type" value="Genomic_DNA"/>
</dbReference>
<accession>A0ABN1ZG94</accession>
<name>A0ABN1ZG94_9MICO</name>
<dbReference type="PROSITE" id="PS00356">
    <property type="entry name" value="HTH_LACI_1"/>
    <property type="match status" value="1"/>
</dbReference>
<dbReference type="GO" id="GO:0003677">
    <property type="term" value="F:DNA binding"/>
    <property type="evidence" value="ECO:0007669"/>
    <property type="project" value="UniProtKB-KW"/>
</dbReference>